<evidence type="ECO:0000256" key="1">
    <source>
        <dbReference type="SAM" id="MobiDB-lite"/>
    </source>
</evidence>
<reference evidence="2 3" key="1">
    <citation type="submission" date="2019-12" db="EMBL/GenBank/DDBJ databases">
        <title>Isolation and characterization of three novel carbon monoxide-oxidizing members of Halobacteria from salione crusts and soils.</title>
        <authorList>
            <person name="Myers M.R."/>
            <person name="King G.M."/>
        </authorList>
    </citation>
    <scope>NUCLEOTIDE SEQUENCE [LARGE SCALE GENOMIC DNA]</scope>
    <source>
        <strain evidence="2 3">WSA2</strain>
    </source>
</reference>
<evidence type="ECO:0000313" key="3">
    <source>
        <dbReference type="Proteomes" id="UP000437065"/>
    </source>
</evidence>
<organism evidence="2 3">
    <name type="scientific">Halobaculum saliterrae</name>
    <dbReference type="NCBI Taxonomy" id="2073113"/>
    <lineage>
        <taxon>Archaea</taxon>
        <taxon>Methanobacteriati</taxon>
        <taxon>Methanobacteriota</taxon>
        <taxon>Stenosarchaea group</taxon>
        <taxon>Halobacteria</taxon>
        <taxon>Halobacteriales</taxon>
        <taxon>Haloferacaceae</taxon>
        <taxon>Halobaculum</taxon>
    </lineage>
</organism>
<dbReference type="Proteomes" id="UP000437065">
    <property type="component" value="Unassembled WGS sequence"/>
</dbReference>
<sequence>MDRERRRVLRAVGAGAAAATLAGCGGANGSDDAPDDSSAATGTIDSPTTDPGDHGGSPPGARFRLRDGAFQVRNDDGWSDRLLRGVNLGMGKPGTFPGEAAITRSEYDRWLARIHEMNANAVRVYTVHPPAFYEALSALNERVEDPLYLFHGNWLPAHLTEGETTAFDDELTAVFDRGLREAIDVVHGNATLPDRPGHAAGAFTADVSPYTMGYVAGVEWEPQFVLRTNEHHDGGATDGRYVEATADAAAFERWLARRLDRALTHEAEAYGTTRPASISNWPTTDHLDHPAEPLAWEDRASVNPNALASTRAHSPGLFATYHAYPYYPDFLNFSEEYLREGEGAAGSRSYRAYLEDLRENLRHPLVIGEFGVPASRGTAHEQVDGFDQGHHTETRQGELDAALFADIVESGAAGGIVFAWQDEWFKRTWNTMRYTDPNRRPEWLNDQSPEERFGLLSFDPAGRVTLSGDAEEWAGATIVSTGGREPRVALDDGYDAGRSLREVRATADPAALSVRIEYEELGETVDWDRMRTVLGFDLVPDRGNTALPRGLILDHAGRADVVVELAGPDASRAWVASHADRFYYEYGETGGYLPTRPYASTPDNGVYHPIRLAVSYPLDLPTQGRTVSFRSVETGQLRYGIGDPDSSKYDSLTDVHVDAAANTIELRLPWCLLGFRDPSSAVMTGDIWTDGLGATRPVDDVGIAALTYAPDADGDARTLSGRPNATDTLPAAVSGTIPADAGRFSLDTWNDPETEERLKESYDVLQDAFERYG</sequence>
<dbReference type="EMBL" id="WUUS01000002">
    <property type="protein sequence ID" value="MXR40389.1"/>
    <property type="molecule type" value="Genomic_DNA"/>
</dbReference>
<dbReference type="PROSITE" id="PS51257">
    <property type="entry name" value="PROKAR_LIPOPROTEIN"/>
    <property type="match status" value="1"/>
</dbReference>
<dbReference type="InterPro" id="IPR017853">
    <property type="entry name" value="GH"/>
</dbReference>
<feature type="region of interest" description="Disordered" evidence="1">
    <location>
        <begin position="21"/>
        <end position="61"/>
    </location>
</feature>
<protein>
    <submittedName>
        <fullName evidence="2">Uncharacterized protein</fullName>
    </submittedName>
</protein>
<name>A0A6B0T1B2_9EURY</name>
<keyword evidence="3" id="KW-1185">Reference proteome</keyword>
<evidence type="ECO:0000313" key="2">
    <source>
        <dbReference type="EMBL" id="MXR40389.1"/>
    </source>
</evidence>
<dbReference type="SUPFAM" id="SSF51445">
    <property type="entry name" value="(Trans)glycosidases"/>
    <property type="match status" value="1"/>
</dbReference>
<proteinExistence type="predicted"/>
<comment type="caution">
    <text evidence="2">The sequence shown here is derived from an EMBL/GenBank/DDBJ whole genome shotgun (WGS) entry which is preliminary data.</text>
</comment>
<accession>A0A6B0T1B2</accession>
<dbReference type="InterPro" id="IPR006311">
    <property type="entry name" value="TAT_signal"/>
</dbReference>
<dbReference type="Gene3D" id="3.20.20.80">
    <property type="entry name" value="Glycosidases"/>
    <property type="match status" value="1"/>
</dbReference>
<dbReference type="RefSeq" id="WP_159663458.1">
    <property type="nucleotide sequence ID" value="NZ_WUUS01000002.1"/>
</dbReference>
<dbReference type="OrthoDB" id="322309at2157"/>
<dbReference type="PROSITE" id="PS51318">
    <property type="entry name" value="TAT"/>
    <property type="match status" value="1"/>
</dbReference>
<dbReference type="AlphaFoldDB" id="A0A6B0T1B2"/>
<gene>
    <name evidence="2" type="ORF">GRX01_03330</name>
</gene>